<dbReference type="KEGG" id="cput:CONPUDRAFT_139101"/>
<dbReference type="AlphaFoldDB" id="A0A5M3MG79"/>
<comment type="caution">
    <text evidence="2">The sequence shown here is derived from an EMBL/GenBank/DDBJ whole genome shotgun (WGS) entry which is preliminary data.</text>
</comment>
<evidence type="ECO:0000313" key="3">
    <source>
        <dbReference type="Proteomes" id="UP000053558"/>
    </source>
</evidence>
<feature type="compositionally biased region" description="Low complexity" evidence="1">
    <location>
        <begin position="207"/>
        <end position="230"/>
    </location>
</feature>
<sequence length="271" mass="29642">MLSVYPPHDARSRQRMERVRMLELEQIKWDQEALVMIDAMNQALFLSFKDVKTEFCDLDGLSWERYPDRRICACPAHNGQRAKPGGVRRCSGPGSWFAKKQLNRPPLVALRPPPSPPCSPPPPPPKPPVLKLPVVMSKPPPPPPVSKLRSKPQPPLPASAPAPGPQRRARAGSMSQPAPKPASPPPPVPVPVAPVIEQPSTQGPQTRARAGSVSRGSSRGRSVSVSSRASIETIRPSRTQEKFFITEEDEEADEEEEGDGEMTPVASPRVR</sequence>
<evidence type="ECO:0000313" key="2">
    <source>
        <dbReference type="EMBL" id="EIW78057.1"/>
    </source>
</evidence>
<feature type="compositionally biased region" description="Acidic residues" evidence="1">
    <location>
        <begin position="246"/>
        <end position="260"/>
    </location>
</feature>
<feature type="compositionally biased region" description="Pro residues" evidence="1">
    <location>
        <begin position="111"/>
        <end position="130"/>
    </location>
</feature>
<proteinExistence type="predicted"/>
<accession>A0A5M3MG79</accession>
<reference evidence="3" key="1">
    <citation type="journal article" date="2012" name="Science">
        <title>The Paleozoic origin of enzymatic lignin decomposition reconstructed from 31 fungal genomes.</title>
        <authorList>
            <person name="Floudas D."/>
            <person name="Binder M."/>
            <person name="Riley R."/>
            <person name="Barry K."/>
            <person name="Blanchette R.A."/>
            <person name="Henrissat B."/>
            <person name="Martinez A.T."/>
            <person name="Otillar R."/>
            <person name="Spatafora J.W."/>
            <person name="Yadav J.S."/>
            <person name="Aerts A."/>
            <person name="Benoit I."/>
            <person name="Boyd A."/>
            <person name="Carlson A."/>
            <person name="Copeland A."/>
            <person name="Coutinho P.M."/>
            <person name="de Vries R.P."/>
            <person name="Ferreira P."/>
            <person name="Findley K."/>
            <person name="Foster B."/>
            <person name="Gaskell J."/>
            <person name="Glotzer D."/>
            <person name="Gorecki P."/>
            <person name="Heitman J."/>
            <person name="Hesse C."/>
            <person name="Hori C."/>
            <person name="Igarashi K."/>
            <person name="Jurgens J.A."/>
            <person name="Kallen N."/>
            <person name="Kersten P."/>
            <person name="Kohler A."/>
            <person name="Kuees U."/>
            <person name="Kumar T.K.A."/>
            <person name="Kuo A."/>
            <person name="LaButti K."/>
            <person name="Larrondo L.F."/>
            <person name="Lindquist E."/>
            <person name="Ling A."/>
            <person name="Lombard V."/>
            <person name="Lucas S."/>
            <person name="Lundell T."/>
            <person name="Martin R."/>
            <person name="McLaughlin D.J."/>
            <person name="Morgenstern I."/>
            <person name="Morin E."/>
            <person name="Murat C."/>
            <person name="Nagy L.G."/>
            <person name="Nolan M."/>
            <person name="Ohm R.A."/>
            <person name="Patyshakuliyeva A."/>
            <person name="Rokas A."/>
            <person name="Ruiz-Duenas F.J."/>
            <person name="Sabat G."/>
            <person name="Salamov A."/>
            <person name="Samejima M."/>
            <person name="Schmutz J."/>
            <person name="Slot J.C."/>
            <person name="St John F."/>
            <person name="Stenlid J."/>
            <person name="Sun H."/>
            <person name="Sun S."/>
            <person name="Syed K."/>
            <person name="Tsang A."/>
            <person name="Wiebenga A."/>
            <person name="Young D."/>
            <person name="Pisabarro A."/>
            <person name="Eastwood D.C."/>
            <person name="Martin F."/>
            <person name="Cullen D."/>
            <person name="Grigoriev I.V."/>
            <person name="Hibbett D.S."/>
        </authorList>
    </citation>
    <scope>NUCLEOTIDE SEQUENCE [LARGE SCALE GENOMIC DNA]</scope>
    <source>
        <strain evidence="3">RWD-64-598 SS2</strain>
    </source>
</reference>
<dbReference type="OrthoDB" id="2757916at2759"/>
<dbReference type="GeneID" id="19201295"/>
<feature type="compositionally biased region" description="Pro residues" evidence="1">
    <location>
        <begin position="152"/>
        <end position="164"/>
    </location>
</feature>
<dbReference type="Proteomes" id="UP000053558">
    <property type="component" value="Unassembled WGS sequence"/>
</dbReference>
<keyword evidence="3" id="KW-1185">Reference proteome</keyword>
<dbReference type="EMBL" id="JH711583">
    <property type="protein sequence ID" value="EIW78057.1"/>
    <property type="molecule type" value="Genomic_DNA"/>
</dbReference>
<dbReference type="RefSeq" id="XP_007772315.1">
    <property type="nucleotide sequence ID" value="XM_007774125.1"/>
</dbReference>
<evidence type="ECO:0000256" key="1">
    <source>
        <dbReference type="SAM" id="MobiDB-lite"/>
    </source>
</evidence>
<dbReference type="OMA" id="DRRICAC"/>
<feature type="region of interest" description="Disordered" evidence="1">
    <location>
        <begin position="78"/>
        <end position="271"/>
    </location>
</feature>
<organism evidence="2 3">
    <name type="scientific">Coniophora puteana (strain RWD-64-598)</name>
    <name type="common">Brown rot fungus</name>
    <dbReference type="NCBI Taxonomy" id="741705"/>
    <lineage>
        <taxon>Eukaryota</taxon>
        <taxon>Fungi</taxon>
        <taxon>Dikarya</taxon>
        <taxon>Basidiomycota</taxon>
        <taxon>Agaricomycotina</taxon>
        <taxon>Agaricomycetes</taxon>
        <taxon>Agaricomycetidae</taxon>
        <taxon>Boletales</taxon>
        <taxon>Coniophorineae</taxon>
        <taxon>Coniophoraceae</taxon>
        <taxon>Coniophora</taxon>
    </lineage>
</organism>
<gene>
    <name evidence="2" type="ORF">CONPUDRAFT_139101</name>
</gene>
<name>A0A5M3MG79_CONPW</name>
<feature type="compositionally biased region" description="Pro residues" evidence="1">
    <location>
        <begin position="178"/>
        <end position="192"/>
    </location>
</feature>
<protein>
    <submittedName>
        <fullName evidence="2">Uncharacterized protein</fullName>
    </submittedName>
</protein>